<dbReference type="NCBIfam" id="TIGR00018">
    <property type="entry name" value="panC"/>
    <property type="match status" value="1"/>
</dbReference>
<sequence>MLQLDKVSSLRETVMEWKRAGQRVALVPTMGNLHAGHLSLVDKARQKADRVVVSVFVNPLQFGPNEDFDRYPRTYEQDCAYLREKRVDAVFAPSVEEMYPNGQEQTLVVAPSHLTTILEGATRPGHFDGVTTVVNKLFNMVQPDVAVFGQKDFQQVAVLKRMVEDLSMPVELIRAEIMRDADGLALSSRNQYLDEAQRRIAPKLFVVLQSVRMAIESENDDFRALEATATQQLLAEGFDAVDYVNIRQTDSLEPVDSAGENCVIVAAARLGKTRLLDNVLVAPH</sequence>
<dbReference type="CDD" id="cd00560">
    <property type="entry name" value="PanC"/>
    <property type="match status" value="1"/>
</dbReference>
<evidence type="ECO:0000256" key="3">
    <source>
        <dbReference type="ARBA" id="ARBA00022598"/>
    </source>
</evidence>
<proteinExistence type="inferred from homology"/>
<dbReference type="Proteomes" id="UP000285478">
    <property type="component" value="Chromosome"/>
</dbReference>
<keyword evidence="3 8" id="KW-0436">Ligase</keyword>
<keyword evidence="4 8" id="KW-0566">Pantothenate biosynthesis</keyword>
<feature type="binding site" evidence="8">
    <location>
        <begin position="186"/>
        <end position="189"/>
    </location>
    <ligand>
        <name>ATP</name>
        <dbReference type="ChEBI" id="CHEBI:30616"/>
    </ligand>
</feature>
<comment type="subunit">
    <text evidence="8">Homodimer.</text>
</comment>
<evidence type="ECO:0000256" key="4">
    <source>
        <dbReference type="ARBA" id="ARBA00022655"/>
    </source>
</evidence>
<feature type="binding site" evidence="8">
    <location>
        <begin position="30"/>
        <end position="37"/>
    </location>
    <ligand>
        <name>ATP</name>
        <dbReference type="ChEBI" id="CHEBI:30616"/>
    </ligand>
</feature>
<dbReference type="EC" id="6.3.2.1" evidence="8"/>
<dbReference type="GO" id="GO:0004592">
    <property type="term" value="F:pantoate-beta-alanine ligase activity"/>
    <property type="evidence" value="ECO:0007669"/>
    <property type="project" value="UniProtKB-UniRule"/>
</dbReference>
<evidence type="ECO:0000256" key="1">
    <source>
        <dbReference type="ARBA" id="ARBA00004990"/>
    </source>
</evidence>
<feature type="binding site" evidence="8">
    <location>
        <position position="61"/>
    </location>
    <ligand>
        <name>beta-alanine</name>
        <dbReference type="ChEBI" id="CHEBI:57966"/>
    </ligand>
</feature>
<evidence type="ECO:0000256" key="8">
    <source>
        <dbReference type="HAMAP-Rule" id="MF_00158"/>
    </source>
</evidence>
<evidence type="ECO:0000256" key="6">
    <source>
        <dbReference type="ARBA" id="ARBA00022840"/>
    </source>
</evidence>
<comment type="caution">
    <text evidence="8">Lacks conserved residue(s) required for the propagation of feature annotation.</text>
</comment>
<dbReference type="GO" id="GO:0015940">
    <property type="term" value="P:pantothenate biosynthetic process"/>
    <property type="evidence" value="ECO:0007669"/>
    <property type="project" value="UniProtKB-UniRule"/>
</dbReference>
<keyword evidence="10" id="KW-1185">Reference proteome</keyword>
<name>A0A410H3Y5_9GAMM</name>
<protein>
    <recommendedName>
        <fullName evidence="8">Pantothenate synthetase</fullName>
        <shortName evidence="8">PS</shortName>
        <ecNumber evidence="8">6.3.2.1</ecNumber>
    </recommendedName>
    <alternativeName>
        <fullName evidence="8">Pantoate--beta-alanine ligase</fullName>
    </alternativeName>
    <alternativeName>
        <fullName evidence="8">Pantoate-activating enzyme</fullName>
    </alternativeName>
</protein>
<comment type="pathway">
    <text evidence="1 8">Cofactor biosynthesis; (R)-pantothenate biosynthesis; (R)-pantothenate from (R)-pantoate and beta-alanine: step 1/1.</text>
</comment>
<dbReference type="HAMAP" id="MF_00158">
    <property type="entry name" value="PanC"/>
    <property type="match status" value="1"/>
</dbReference>
<keyword evidence="6 8" id="KW-0067">ATP-binding</keyword>
<comment type="catalytic activity">
    <reaction evidence="7 8">
        <text>(R)-pantoate + beta-alanine + ATP = (R)-pantothenate + AMP + diphosphate + H(+)</text>
        <dbReference type="Rhea" id="RHEA:10912"/>
        <dbReference type="ChEBI" id="CHEBI:15378"/>
        <dbReference type="ChEBI" id="CHEBI:15980"/>
        <dbReference type="ChEBI" id="CHEBI:29032"/>
        <dbReference type="ChEBI" id="CHEBI:30616"/>
        <dbReference type="ChEBI" id="CHEBI:33019"/>
        <dbReference type="ChEBI" id="CHEBI:57966"/>
        <dbReference type="ChEBI" id="CHEBI:456215"/>
        <dbReference type="EC" id="6.3.2.1"/>
    </reaction>
</comment>
<comment type="function">
    <text evidence="8">Catalyzes the condensation of pantoate with beta-alanine in an ATP-dependent reaction via a pantoyl-adenylate intermediate.</text>
</comment>
<dbReference type="PANTHER" id="PTHR21299">
    <property type="entry name" value="CYTIDYLATE KINASE/PANTOATE-BETA-ALANINE LIGASE"/>
    <property type="match status" value="1"/>
</dbReference>
<dbReference type="FunFam" id="3.40.50.620:FF:000013">
    <property type="entry name" value="Pantothenate synthetase"/>
    <property type="match status" value="1"/>
</dbReference>
<reference evidence="9 10" key="1">
    <citation type="journal article" date="2018" name="Environ. Microbiol.">
        <title>Genomes of ubiquitous marine and hypersaline Hydrogenovibrio, Thiomicrorhabdus and Thiomicrospira spp. encode a diversity of mechanisms to sustain chemolithoautotrophy in heterogeneous environments.</title>
        <authorList>
            <person name="Scott K.M."/>
            <person name="Williams J."/>
            <person name="Porter C.M.B."/>
            <person name="Russel S."/>
            <person name="Harmer T.L."/>
            <person name="Paul J.H."/>
            <person name="Antonen K.M."/>
            <person name="Bridges M.K."/>
            <person name="Camper G.J."/>
            <person name="Campla C.K."/>
            <person name="Casella L.G."/>
            <person name="Chase E."/>
            <person name="Conrad J.W."/>
            <person name="Cruz M.C."/>
            <person name="Dunlap D.S."/>
            <person name="Duran L."/>
            <person name="Fahsbender E.M."/>
            <person name="Goldsmith D.B."/>
            <person name="Keeley R.F."/>
            <person name="Kondoff M.R."/>
            <person name="Kussy B.I."/>
            <person name="Lane M.K."/>
            <person name="Lawler S."/>
            <person name="Leigh B.A."/>
            <person name="Lewis C."/>
            <person name="Lostal L.M."/>
            <person name="Marking D."/>
            <person name="Mancera P.A."/>
            <person name="McClenthan E.C."/>
            <person name="McIntyre E.A."/>
            <person name="Mine J.A."/>
            <person name="Modi S."/>
            <person name="Moore B.D."/>
            <person name="Morgan W.A."/>
            <person name="Nelson K.M."/>
            <person name="Nguyen K.N."/>
            <person name="Ogburn N."/>
            <person name="Parrino D.G."/>
            <person name="Pedapudi A.D."/>
            <person name="Pelham R.P."/>
            <person name="Preece A.M."/>
            <person name="Rampersad E.A."/>
            <person name="Richardson J.C."/>
            <person name="Rodgers C.M."/>
            <person name="Schaffer B.L."/>
            <person name="Sheridan N.E."/>
            <person name="Solone M.R."/>
            <person name="Staley Z.R."/>
            <person name="Tabuchi M."/>
            <person name="Waide R.J."/>
            <person name="Wanjugi P.W."/>
            <person name="Young S."/>
            <person name="Clum A."/>
            <person name="Daum C."/>
            <person name="Huntemann M."/>
            <person name="Ivanova N."/>
            <person name="Kyrpides N."/>
            <person name="Mikhailova N."/>
            <person name="Palaniappan K."/>
            <person name="Pillay M."/>
            <person name="Reddy T.B.K."/>
            <person name="Shapiro N."/>
            <person name="Stamatis D."/>
            <person name="Varghese N."/>
            <person name="Woyke T."/>
            <person name="Boden R."/>
            <person name="Freyermuth S.K."/>
            <person name="Kerfeld C.A."/>
        </authorList>
    </citation>
    <scope>NUCLEOTIDE SEQUENCE [LARGE SCALE GENOMIC DNA]</scope>
    <source>
        <strain evidence="9 10">JR-2</strain>
    </source>
</reference>
<dbReference type="RefSeq" id="WP_128385062.1">
    <property type="nucleotide sequence ID" value="NZ_CP035033.1"/>
</dbReference>
<dbReference type="SUPFAM" id="SSF52374">
    <property type="entry name" value="Nucleotidylyl transferase"/>
    <property type="match status" value="1"/>
</dbReference>
<dbReference type="GO" id="GO:0005524">
    <property type="term" value="F:ATP binding"/>
    <property type="evidence" value="ECO:0007669"/>
    <property type="project" value="UniProtKB-KW"/>
</dbReference>
<comment type="similarity">
    <text evidence="2 8">Belongs to the pantothenate synthetase family.</text>
</comment>
<evidence type="ECO:0000256" key="2">
    <source>
        <dbReference type="ARBA" id="ARBA00009256"/>
    </source>
</evidence>
<accession>A0A410H3Y5</accession>
<feature type="binding site" evidence="8">
    <location>
        <begin position="149"/>
        <end position="152"/>
    </location>
    <ligand>
        <name>ATP</name>
        <dbReference type="ChEBI" id="CHEBI:30616"/>
    </ligand>
</feature>
<dbReference type="InterPro" id="IPR042176">
    <property type="entry name" value="Pantoate_ligase_C"/>
</dbReference>
<dbReference type="InterPro" id="IPR014729">
    <property type="entry name" value="Rossmann-like_a/b/a_fold"/>
</dbReference>
<dbReference type="GO" id="GO:0005829">
    <property type="term" value="C:cytosol"/>
    <property type="evidence" value="ECO:0007669"/>
    <property type="project" value="TreeGrafter"/>
</dbReference>
<evidence type="ECO:0000313" key="10">
    <source>
        <dbReference type="Proteomes" id="UP000285478"/>
    </source>
</evidence>
<dbReference type="KEGG" id="htr:EPV75_08200"/>
<evidence type="ECO:0000256" key="7">
    <source>
        <dbReference type="ARBA" id="ARBA00048258"/>
    </source>
</evidence>
<dbReference type="UniPathway" id="UPA00028">
    <property type="reaction ID" value="UER00005"/>
</dbReference>
<dbReference type="Gene3D" id="3.40.50.620">
    <property type="entry name" value="HUPs"/>
    <property type="match status" value="1"/>
</dbReference>
<feature type="active site" description="Proton donor" evidence="8">
    <location>
        <position position="37"/>
    </location>
</feature>
<evidence type="ECO:0000256" key="5">
    <source>
        <dbReference type="ARBA" id="ARBA00022741"/>
    </source>
</evidence>
<comment type="miscellaneous">
    <text evidence="8">The reaction proceeds by a bi uni uni bi ping pong mechanism.</text>
</comment>
<feature type="binding site" evidence="8">
    <location>
        <position position="155"/>
    </location>
    <ligand>
        <name>(R)-pantoate</name>
        <dbReference type="ChEBI" id="CHEBI:15980"/>
    </ligand>
</feature>
<dbReference type="InterPro" id="IPR004821">
    <property type="entry name" value="Cyt_trans-like"/>
</dbReference>
<gene>
    <name evidence="8" type="primary">panC</name>
    <name evidence="9" type="ORF">EPV75_08200</name>
</gene>
<dbReference type="PANTHER" id="PTHR21299:SF1">
    <property type="entry name" value="PANTOATE--BETA-ALANINE LIGASE"/>
    <property type="match status" value="1"/>
</dbReference>
<evidence type="ECO:0000313" key="9">
    <source>
        <dbReference type="EMBL" id="QAB15648.1"/>
    </source>
</evidence>
<dbReference type="NCBIfam" id="TIGR00125">
    <property type="entry name" value="cyt_tran_rel"/>
    <property type="match status" value="1"/>
</dbReference>
<keyword evidence="5 8" id="KW-0547">Nucleotide-binding</keyword>
<dbReference type="InterPro" id="IPR003721">
    <property type="entry name" value="Pantoate_ligase"/>
</dbReference>
<dbReference type="EMBL" id="CP035033">
    <property type="protein sequence ID" value="QAB15648.1"/>
    <property type="molecule type" value="Genomic_DNA"/>
</dbReference>
<dbReference type="AlphaFoldDB" id="A0A410H3Y5"/>
<keyword evidence="8" id="KW-0963">Cytoplasm</keyword>
<dbReference type="Pfam" id="PF02569">
    <property type="entry name" value="Pantoate_ligase"/>
    <property type="match status" value="1"/>
</dbReference>
<dbReference type="Gene3D" id="3.30.1300.10">
    <property type="entry name" value="Pantoate-beta-alanine ligase, C-terminal domain"/>
    <property type="match status" value="1"/>
</dbReference>
<organism evidence="9 10">
    <name type="scientific">Hydrogenovibrio thermophilus</name>
    <dbReference type="NCBI Taxonomy" id="265883"/>
    <lineage>
        <taxon>Bacteria</taxon>
        <taxon>Pseudomonadati</taxon>
        <taxon>Pseudomonadota</taxon>
        <taxon>Gammaproteobacteria</taxon>
        <taxon>Thiotrichales</taxon>
        <taxon>Piscirickettsiaceae</taxon>
        <taxon>Hydrogenovibrio</taxon>
    </lineage>
</organism>
<comment type="subcellular location">
    <subcellularLocation>
        <location evidence="8">Cytoplasm</location>
    </subcellularLocation>
</comment>
<feature type="binding site" evidence="8">
    <location>
        <position position="61"/>
    </location>
    <ligand>
        <name>(R)-pantoate</name>
        <dbReference type="ChEBI" id="CHEBI:15980"/>
    </ligand>
</feature>